<accession>A0ABQ8B9W9</accession>
<proteinExistence type="predicted"/>
<protein>
    <submittedName>
        <fullName evidence="1">Uncharacterized protein</fullName>
    </submittedName>
</protein>
<comment type="caution">
    <text evidence="1">The sequence shown here is derived from an EMBL/GenBank/DDBJ whole genome shotgun (WGS) entry which is preliminary data.</text>
</comment>
<gene>
    <name evidence="1" type="ORF">HID58_040976</name>
</gene>
<dbReference type="EMBL" id="JAGKQM010000011">
    <property type="protein sequence ID" value="KAH0901473.1"/>
    <property type="molecule type" value="Genomic_DNA"/>
</dbReference>
<reference evidence="1 2" key="1">
    <citation type="submission" date="2021-05" db="EMBL/GenBank/DDBJ databases">
        <title>Genome Assembly of Synthetic Allotetraploid Brassica napus Reveals Homoeologous Exchanges between Subgenomes.</title>
        <authorList>
            <person name="Davis J.T."/>
        </authorList>
    </citation>
    <scope>NUCLEOTIDE SEQUENCE [LARGE SCALE GENOMIC DNA]</scope>
    <source>
        <strain evidence="2">cv. Da-Ae</strain>
        <tissue evidence="1">Seedling</tissue>
    </source>
</reference>
<keyword evidence="2" id="KW-1185">Reference proteome</keyword>
<sequence length="72" mass="8250">MKSSVYFIATCIAVERESEDGEIDLGRESRVSPTRLFRFISTRQVARKDEQKSTLVKYARTMPSVIHGIEQT</sequence>
<dbReference type="Proteomes" id="UP000824890">
    <property type="component" value="Unassembled WGS sequence"/>
</dbReference>
<evidence type="ECO:0000313" key="2">
    <source>
        <dbReference type="Proteomes" id="UP000824890"/>
    </source>
</evidence>
<evidence type="ECO:0000313" key="1">
    <source>
        <dbReference type="EMBL" id="KAH0901473.1"/>
    </source>
</evidence>
<name>A0ABQ8B9W9_BRANA</name>
<organism evidence="1 2">
    <name type="scientific">Brassica napus</name>
    <name type="common">Rape</name>
    <dbReference type="NCBI Taxonomy" id="3708"/>
    <lineage>
        <taxon>Eukaryota</taxon>
        <taxon>Viridiplantae</taxon>
        <taxon>Streptophyta</taxon>
        <taxon>Embryophyta</taxon>
        <taxon>Tracheophyta</taxon>
        <taxon>Spermatophyta</taxon>
        <taxon>Magnoliopsida</taxon>
        <taxon>eudicotyledons</taxon>
        <taxon>Gunneridae</taxon>
        <taxon>Pentapetalae</taxon>
        <taxon>rosids</taxon>
        <taxon>malvids</taxon>
        <taxon>Brassicales</taxon>
        <taxon>Brassicaceae</taxon>
        <taxon>Brassiceae</taxon>
        <taxon>Brassica</taxon>
    </lineage>
</organism>